<reference evidence="4 5" key="1">
    <citation type="submission" date="2019-02" db="EMBL/GenBank/DDBJ databases">
        <title>Deep-cultivation of Planctomycetes and their phenomic and genomic characterization uncovers novel biology.</title>
        <authorList>
            <person name="Wiegand S."/>
            <person name="Jogler M."/>
            <person name="Boedeker C."/>
            <person name="Pinto D."/>
            <person name="Vollmers J."/>
            <person name="Rivas-Marin E."/>
            <person name="Kohn T."/>
            <person name="Peeters S.H."/>
            <person name="Heuer A."/>
            <person name="Rast P."/>
            <person name="Oberbeckmann S."/>
            <person name="Bunk B."/>
            <person name="Jeske O."/>
            <person name="Meyerdierks A."/>
            <person name="Storesund J.E."/>
            <person name="Kallscheuer N."/>
            <person name="Luecker S."/>
            <person name="Lage O.M."/>
            <person name="Pohl T."/>
            <person name="Merkel B.J."/>
            <person name="Hornburger P."/>
            <person name="Mueller R.-W."/>
            <person name="Bruemmer F."/>
            <person name="Labrenz M."/>
            <person name="Spormann A.M."/>
            <person name="Op den Camp H."/>
            <person name="Overmann J."/>
            <person name="Amann R."/>
            <person name="Jetten M.S.M."/>
            <person name="Mascher T."/>
            <person name="Medema M.H."/>
            <person name="Devos D.P."/>
            <person name="Kaster A.-K."/>
            <person name="Ovreas L."/>
            <person name="Rohde M."/>
            <person name="Galperin M.Y."/>
            <person name="Jogler C."/>
        </authorList>
    </citation>
    <scope>NUCLEOTIDE SEQUENCE [LARGE SCALE GENOMIC DNA]</scope>
    <source>
        <strain evidence="4 5">Spb1</strain>
    </source>
</reference>
<evidence type="ECO:0000313" key="5">
    <source>
        <dbReference type="Proteomes" id="UP000315349"/>
    </source>
</evidence>
<dbReference type="InterPro" id="IPR026881">
    <property type="entry name" value="WYL_dom"/>
</dbReference>
<keyword evidence="5" id="KW-1185">Reference proteome</keyword>
<dbReference type="EMBL" id="CP036299">
    <property type="protein sequence ID" value="QDV31935.1"/>
    <property type="molecule type" value="Genomic_DNA"/>
</dbReference>
<name>A0A518GTM5_9PLAN</name>
<feature type="domain" description="Helix-turn-helix type 11" evidence="1">
    <location>
        <begin position="13"/>
        <end position="57"/>
    </location>
</feature>
<dbReference type="Proteomes" id="UP000315349">
    <property type="component" value="Chromosome"/>
</dbReference>
<dbReference type="Pfam" id="PF25583">
    <property type="entry name" value="WCX"/>
    <property type="match status" value="1"/>
</dbReference>
<dbReference type="PANTHER" id="PTHR34580:SF1">
    <property type="entry name" value="PROTEIN PAFC"/>
    <property type="match status" value="1"/>
</dbReference>
<dbReference type="InterPro" id="IPR036390">
    <property type="entry name" value="WH_DNA-bd_sf"/>
</dbReference>
<dbReference type="InterPro" id="IPR036388">
    <property type="entry name" value="WH-like_DNA-bd_sf"/>
</dbReference>
<proteinExistence type="predicted"/>
<dbReference type="InterPro" id="IPR013196">
    <property type="entry name" value="HTH_11"/>
</dbReference>
<gene>
    <name evidence="4" type="ORF">Spb1_38820</name>
</gene>
<dbReference type="SUPFAM" id="SSF46785">
    <property type="entry name" value="Winged helix' DNA-binding domain"/>
    <property type="match status" value="1"/>
</dbReference>
<dbReference type="Pfam" id="PF08279">
    <property type="entry name" value="HTH_11"/>
    <property type="match status" value="1"/>
</dbReference>
<protein>
    <submittedName>
        <fullName evidence="4">HTH domain protein</fullName>
    </submittedName>
</protein>
<dbReference type="PROSITE" id="PS52050">
    <property type="entry name" value="WYL"/>
    <property type="match status" value="1"/>
</dbReference>
<evidence type="ECO:0000313" key="4">
    <source>
        <dbReference type="EMBL" id="QDV31935.1"/>
    </source>
</evidence>
<organism evidence="4 5">
    <name type="scientific">Planctopirus ephydatiae</name>
    <dbReference type="NCBI Taxonomy" id="2528019"/>
    <lineage>
        <taxon>Bacteria</taxon>
        <taxon>Pseudomonadati</taxon>
        <taxon>Planctomycetota</taxon>
        <taxon>Planctomycetia</taxon>
        <taxon>Planctomycetales</taxon>
        <taxon>Planctomycetaceae</taxon>
        <taxon>Planctopirus</taxon>
    </lineage>
</organism>
<dbReference type="Gene3D" id="1.10.10.10">
    <property type="entry name" value="Winged helix-like DNA-binding domain superfamily/Winged helix DNA-binding domain"/>
    <property type="match status" value="1"/>
</dbReference>
<dbReference type="InterPro" id="IPR028349">
    <property type="entry name" value="PafC-like"/>
</dbReference>
<accession>A0A518GTM5</accession>
<dbReference type="Pfam" id="PF13280">
    <property type="entry name" value="WYL"/>
    <property type="match status" value="1"/>
</dbReference>
<dbReference type="RefSeq" id="WP_145303652.1">
    <property type="nucleotide sequence ID" value="NZ_CP036299.1"/>
</dbReference>
<dbReference type="OrthoDB" id="274320at2"/>
<dbReference type="AlphaFoldDB" id="A0A518GTM5"/>
<feature type="domain" description="WYL" evidence="2">
    <location>
        <begin position="149"/>
        <end position="217"/>
    </location>
</feature>
<dbReference type="KEGG" id="peh:Spb1_38820"/>
<sequence length="351" mass="40162">MSDTTQILRQWMLLRILSARRQGVSLKALAEELKASTKTIQRDLALLQQLAFPIEQEVSSHGRKLWKMTDTTGIPALTFTLEEAAALYWGSQFLEGLAGTYFWQGSRTALKKIRTALGAPALKHLQKLATGIHLTHAKVVDYESRAKMIDDLMVAMEERRLTVITYQSLRATEPVTLLDIHPYALVHHKHALYVIAWSKDHESIRTFKVDRITHVELHQWIFDRPEDFDPAVHLEHSFGIFSSSKAPETVKVRFAANVSRILEEKKFHPSQKLTTQWDGSILAEYQLGPLEELTSWLLSFGPQVEVLEPEHLRKRVIDSLRQTLHYYEKPDLPPSSTLAPTYSLPTKRKAK</sequence>
<dbReference type="PANTHER" id="PTHR34580">
    <property type="match status" value="1"/>
</dbReference>
<evidence type="ECO:0000259" key="2">
    <source>
        <dbReference type="Pfam" id="PF13280"/>
    </source>
</evidence>
<evidence type="ECO:0000259" key="1">
    <source>
        <dbReference type="Pfam" id="PF08279"/>
    </source>
</evidence>
<evidence type="ECO:0000259" key="3">
    <source>
        <dbReference type="Pfam" id="PF25583"/>
    </source>
</evidence>
<dbReference type="PIRSF" id="PIRSF016838">
    <property type="entry name" value="PafC"/>
    <property type="match status" value="1"/>
</dbReference>
<dbReference type="InterPro" id="IPR051534">
    <property type="entry name" value="CBASS_pafABC_assoc_protein"/>
</dbReference>
<feature type="domain" description="WCX" evidence="3">
    <location>
        <begin position="247"/>
        <end position="323"/>
    </location>
</feature>
<dbReference type="InterPro" id="IPR057727">
    <property type="entry name" value="WCX_dom"/>
</dbReference>